<evidence type="ECO:0000313" key="11">
    <source>
        <dbReference type="Proteomes" id="UP000095280"/>
    </source>
</evidence>
<evidence type="ECO:0000256" key="4">
    <source>
        <dbReference type="ARBA" id="ARBA00022737"/>
    </source>
</evidence>
<dbReference type="GO" id="GO:0000981">
    <property type="term" value="F:DNA-binding transcription factor activity, RNA polymerase II-specific"/>
    <property type="evidence" value="ECO:0007669"/>
    <property type="project" value="TreeGrafter"/>
</dbReference>
<evidence type="ECO:0000256" key="1">
    <source>
        <dbReference type="ARBA" id="ARBA00004123"/>
    </source>
</evidence>
<keyword evidence="3" id="KW-0479">Metal-binding</keyword>
<keyword evidence="6" id="KW-0862">Zinc</keyword>
<keyword evidence="7" id="KW-0238">DNA-binding</keyword>
<dbReference type="AlphaFoldDB" id="A0A1I8FH10"/>
<dbReference type="GO" id="GO:0005634">
    <property type="term" value="C:nucleus"/>
    <property type="evidence" value="ECO:0007669"/>
    <property type="project" value="UniProtKB-SubCell"/>
</dbReference>
<keyword evidence="11" id="KW-1185">Reference proteome</keyword>
<keyword evidence="8" id="KW-0539">Nucleus</keyword>
<dbReference type="SUPFAM" id="SSF57667">
    <property type="entry name" value="beta-beta-alpha zinc fingers"/>
    <property type="match status" value="1"/>
</dbReference>
<dbReference type="InterPro" id="IPR056436">
    <property type="entry name" value="Znf-C2H2_ZIC1-5/GLI1-3-like"/>
</dbReference>
<dbReference type="Gene3D" id="3.30.160.60">
    <property type="entry name" value="Classic Zinc Finger"/>
    <property type="match status" value="2"/>
</dbReference>
<evidence type="ECO:0000256" key="5">
    <source>
        <dbReference type="ARBA" id="ARBA00022771"/>
    </source>
</evidence>
<dbReference type="PANTHER" id="PTHR45718:SF8">
    <property type="entry name" value="GLIS FAMILY ZINC FINGER 2"/>
    <property type="match status" value="1"/>
</dbReference>
<comment type="similarity">
    <text evidence="2">Belongs to the GLI C2H2-type zinc-finger protein family.</text>
</comment>
<evidence type="ECO:0000256" key="3">
    <source>
        <dbReference type="ARBA" id="ARBA00022723"/>
    </source>
</evidence>
<evidence type="ECO:0000256" key="9">
    <source>
        <dbReference type="SAM" id="MobiDB-lite"/>
    </source>
</evidence>
<reference evidence="12" key="1">
    <citation type="submission" date="2016-11" db="UniProtKB">
        <authorList>
            <consortium name="WormBaseParasite"/>
        </authorList>
    </citation>
    <scope>IDENTIFICATION</scope>
</reference>
<dbReference type="InterPro" id="IPR036236">
    <property type="entry name" value="Znf_C2H2_sf"/>
</dbReference>
<feature type="domain" description="ZIC1-5/GLI1-3like C2H2 zinc finger" evidence="10">
    <location>
        <begin position="305"/>
        <end position="323"/>
    </location>
</feature>
<keyword evidence="4" id="KW-0677">Repeat</keyword>
<evidence type="ECO:0000256" key="8">
    <source>
        <dbReference type="ARBA" id="ARBA00023242"/>
    </source>
</evidence>
<comment type="subcellular location">
    <subcellularLocation>
        <location evidence="1">Nucleus</location>
    </subcellularLocation>
</comment>
<sequence>MAMNELQGQFACNSISPCKFESADFETVNGASAASSGLHQPPPCPSYPHSTSSCRPSRTGSTHLTGAYTHAVPSNSVPAQQPAQQMSPATQQPTFQQQLARGAKKRALSQSSVENAGCCTIELNQVTASHDCLSWIPCSEAAVAASEGSPKLPGQPGLHRASLGGVFFGQHRRWCGAGNSPLFPPTACGSFLTVANRTRTTPPPLRHCRRQQAGKSVRWRCRQFNSCCCDNEDDGPEAAGSEADRRAADDEADDDEEADGTSGEILATVCRWVNCGLQCGTNAELVEHVNDVHVKGSGDRKEFVCHWIGCSRNQKPFKALYMLNV</sequence>
<organism evidence="11 12">
    <name type="scientific">Macrostomum lignano</name>
    <dbReference type="NCBI Taxonomy" id="282301"/>
    <lineage>
        <taxon>Eukaryota</taxon>
        <taxon>Metazoa</taxon>
        <taxon>Spiralia</taxon>
        <taxon>Lophotrochozoa</taxon>
        <taxon>Platyhelminthes</taxon>
        <taxon>Rhabditophora</taxon>
        <taxon>Macrostomorpha</taxon>
        <taxon>Macrostomida</taxon>
        <taxon>Macrostomidae</taxon>
        <taxon>Macrostomum</taxon>
    </lineage>
</organism>
<dbReference type="InterPro" id="IPR043359">
    <property type="entry name" value="GLI-like"/>
</dbReference>
<feature type="compositionally biased region" description="Low complexity" evidence="9">
    <location>
        <begin position="78"/>
        <end position="93"/>
    </location>
</feature>
<feature type="compositionally biased region" description="Polar residues" evidence="9">
    <location>
        <begin position="48"/>
        <end position="64"/>
    </location>
</feature>
<evidence type="ECO:0000256" key="7">
    <source>
        <dbReference type="ARBA" id="ARBA00023125"/>
    </source>
</evidence>
<feature type="compositionally biased region" description="Acidic residues" evidence="9">
    <location>
        <begin position="250"/>
        <end position="259"/>
    </location>
</feature>
<keyword evidence="5" id="KW-0863">Zinc-finger</keyword>
<name>A0A1I8FH10_9PLAT</name>
<dbReference type="Proteomes" id="UP000095280">
    <property type="component" value="Unplaced"/>
</dbReference>
<evidence type="ECO:0000259" key="10">
    <source>
        <dbReference type="Pfam" id="PF23561"/>
    </source>
</evidence>
<feature type="region of interest" description="Disordered" evidence="9">
    <location>
        <begin position="31"/>
        <end position="94"/>
    </location>
</feature>
<evidence type="ECO:0000313" key="12">
    <source>
        <dbReference type="WBParaSite" id="maker-unitig_33616-snap-gene-0.2-mRNA-1"/>
    </source>
</evidence>
<evidence type="ECO:0000256" key="6">
    <source>
        <dbReference type="ARBA" id="ARBA00022833"/>
    </source>
</evidence>
<dbReference type="WBParaSite" id="maker-unitig_33616-snap-gene-0.2-mRNA-1">
    <property type="protein sequence ID" value="maker-unitig_33616-snap-gene-0.2-mRNA-1"/>
    <property type="gene ID" value="maker-unitig_33616-snap-gene-0.2"/>
</dbReference>
<proteinExistence type="inferred from homology"/>
<dbReference type="PANTHER" id="PTHR45718">
    <property type="entry name" value="TRANSCRIPTIONAL ACTIVATOR CUBITUS INTERRUPTUS"/>
    <property type="match status" value="1"/>
</dbReference>
<dbReference type="GO" id="GO:0008270">
    <property type="term" value="F:zinc ion binding"/>
    <property type="evidence" value="ECO:0007669"/>
    <property type="project" value="UniProtKB-KW"/>
</dbReference>
<protein>
    <submittedName>
        <fullName evidence="12">C2H2-type domain-containing protein</fullName>
    </submittedName>
</protein>
<accession>A0A1I8FH10</accession>
<feature type="region of interest" description="Disordered" evidence="9">
    <location>
        <begin position="233"/>
        <end position="261"/>
    </location>
</feature>
<evidence type="ECO:0000256" key="2">
    <source>
        <dbReference type="ARBA" id="ARBA00010831"/>
    </source>
</evidence>
<dbReference type="GO" id="GO:0000978">
    <property type="term" value="F:RNA polymerase II cis-regulatory region sequence-specific DNA binding"/>
    <property type="evidence" value="ECO:0007669"/>
    <property type="project" value="TreeGrafter"/>
</dbReference>
<dbReference type="Pfam" id="PF23561">
    <property type="entry name" value="zf-C2H2_15"/>
    <property type="match status" value="1"/>
</dbReference>